<dbReference type="OrthoDB" id="3422781at2"/>
<keyword evidence="3" id="KW-1185">Reference proteome</keyword>
<evidence type="ECO:0000313" key="2">
    <source>
        <dbReference type="EMBL" id="QDZ13454.1"/>
    </source>
</evidence>
<accession>A0A5B8M0K1</accession>
<dbReference type="Gene3D" id="3.40.710.10">
    <property type="entry name" value="DD-peptidase/beta-lactamase superfamily"/>
    <property type="match status" value="1"/>
</dbReference>
<dbReference type="InterPro" id="IPR012338">
    <property type="entry name" value="Beta-lactam/transpept-like"/>
</dbReference>
<dbReference type="KEGG" id="huw:FPZ11_00270"/>
<dbReference type="Proteomes" id="UP000320216">
    <property type="component" value="Chromosome"/>
</dbReference>
<dbReference type="Pfam" id="PF00144">
    <property type="entry name" value="Beta-lactamase"/>
    <property type="match status" value="1"/>
</dbReference>
<gene>
    <name evidence="2" type="ORF">FPZ11_00270</name>
</gene>
<proteinExistence type="predicted"/>
<organism evidence="2 3">
    <name type="scientific">Humibacter ginsenosidimutans</name>
    <dbReference type="NCBI Taxonomy" id="2599293"/>
    <lineage>
        <taxon>Bacteria</taxon>
        <taxon>Bacillati</taxon>
        <taxon>Actinomycetota</taxon>
        <taxon>Actinomycetes</taxon>
        <taxon>Micrococcales</taxon>
        <taxon>Microbacteriaceae</taxon>
        <taxon>Humibacter</taxon>
    </lineage>
</organism>
<dbReference type="AlphaFoldDB" id="A0A5B8M0K1"/>
<feature type="domain" description="Beta-lactamase-related" evidence="1">
    <location>
        <begin position="23"/>
        <end position="348"/>
    </location>
</feature>
<dbReference type="InterPro" id="IPR001466">
    <property type="entry name" value="Beta-lactam-related"/>
</dbReference>
<dbReference type="EMBL" id="CP042305">
    <property type="protein sequence ID" value="QDZ13454.1"/>
    <property type="molecule type" value="Genomic_DNA"/>
</dbReference>
<protein>
    <submittedName>
        <fullName evidence="2">Beta-lactamase family protein</fullName>
    </submittedName>
</protein>
<reference evidence="2 3" key="1">
    <citation type="submission" date="2019-07" db="EMBL/GenBank/DDBJ databases">
        <title>Full genome sequence of Humibacter sp. WJ7-1.</title>
        <authorList>
            <person name="Im W.-T."/>
        </authorList>
    </citation>
    <scope>NUCLEOTIDE SEQUENCE [LARGE SCALE GENOMIC DNA]</scope>
    <source>
        <strain evidence="2 3">WJ7-1</strain>
    </source>
</reference>
<sequence>MRAVTDEREKASALRLVRSRGGAARLLVVRHGRRFLDESIGCGPDSLFWMFSAGKPFIAVLVHRLAEQGRIALDAPVADLWPEFARAGKGAVTVRQVLQHRSGMAVATSTLGDALAMTNWARSVRHIENAALRWPPGSVPAYQYLAFGFILGELVQRATGMTVAECLRIELLEPLGLNDTFLGVPDAELSRCVRIKGTTTVGRVAAADLNRRSLRQAIIPAAGVSTTADDVARFYAMLLAGGELDGVRILAPDTVTRMLRPSSNGEPDRYAKAPVRWSEGFQLGGGRREWGFISPLGEISSKQAFGHNGSNCCVAWADPTRDLVFVHLTNRLGEGLDAIGHHSAVADAVIAACDAVDVADDIGADG</sequence>
<dbReference type="SUPFAM" id="SSF56601">
    <property type="entry name" value="beta-lactamase/transpeptidase-like"/>
    <property type="match status" value="1"/>
</dbReference>
<dbReference type="PANTHER" id="PTHR43319:SF3">
    <property type="entry name" value="BETA-LACTAMASE-RELATED DOMAIN-CONTAINING PROTEIN"/>
    <property type="match status" value="1"/>
</dbReference>
<dbReference type="PANTHER" id="PTHR43319">
    <property type="entry name" value="BETA-LACTAMASE-RELATED"/>
    <property type="match status" value="1"/>
</dbReference>
<evidence type="ECO:0000313" key="3">
    <source>
        <dbReference type="Proteomes" id="UP000320216"/>
    </source>
</evidence>
<name>A0A5B8M0K1_9MICO</name>
<evidence type="ECO:0000259" key="1">
    <source>
        <dbReference type="Pfam" id="PF00144"/>
    </source>
</evidence>
<dbReference type="InterPro" id="IPR052907">
    <property type="entry name" value="Beta-lactamase/esterase"/>
</dbReference>